<organism evidence="11 12">
    <name type="scientific">Algimonas arctica</name>
    <dbReference type="NCBI Taxonomy" id="1479486"/>
    <lineage>
        <taxon>Bacteria</taxon>
        <taxon>Pseudomonadati</taxon>
        <taxon>Pseudomonadota</taxon>
        <taxon>Alphaproteobacteria</taxon>
        <taxon>Maricaulales</taxon>
        <taxon>Robiginitomaculaceae</taxon>
        <taxon>Algimonas</taxon>
    </lineage>
</organism>
<dbReference type="RefSeq" id="WP_189496834.1">
    <property type="nucleotide sequence ID" value="NZ_BMZH01000004.1"/>
</dbReference>
<evidence type="ECO:0000256" key="2">
    <source>
        <dbReference type="ARBA" id="ARBA00007358"/>
    </source>
</evidence>
<feature type="domain" description="Alcohol dehydrogenase iron-type/glycerol dehydrogenase GldA" evidence="9">
    <location>
        <begin position="9"/>
        <end position="174"/>
    </location>
</feature>
<name>A0A8J3CPU0_9PROT</name>
<dbReference type="FunFam" id="3.40.50.1970:FF:000003">
    <property type="entry name" value="Alcohol dehydrogenase, iron-containing"/>
    <property type="match status" value="1"/>
</dbReference>
<dbReference type="PANTHER" id="PTHR11496:SF102">
    <property type="entry name" value="ALCOHOL DEHYDROGENASE 4"/>
    <property type="match status" value="1"/>
</dbReference>
<dbReference type="InterPro" id="IPR056798">
    <property type="entry name" value="ADH_Fe_C"/>
</dbReference>
<dbReference type="Pfam" id="PF25137">
    <property type="entry name" value="ADH_Fe_C"/>
    <property type="match status" value="1"/>
</dbReference>
<evidence type="ECO:0000256" key="3">
    <source>
        <dbReference type="ARBA" id="ARBA00023002"/>
    </source>
</evidence>
<keyword evidence="3" id="KW-0560">Oxidoreductase</keyword>
<accession>A0A8J3CPU0</accession>
<keyword evidence="4" id="KW-0520">NAD</keyword>
<dbReference type="Gene3D" id="3.40.50.1970">
    <property type="match status" value="1"/>
</dbReference>
<gene>
    <name evidence="11" type="primary">blcB</name>
    <name evidence="11" type="ORF">GCM10009069_14150</name>
</gene>
<evidence type="ECO:0000256" key="1">
    <source>
        <dbReference type="ARBA" id="ARBA00001962"/>
    </source>
</evidence>
<dbReference type="GO" id="GO:0046872">
    <property type="term" value="F:metal ion binding"/>
    <property type="evidence" value="ECO:0007669"/>
    <property type="project" value="InterPro"/>
</dbReference>
<keyword evidence="12" id="KW-1185">Reference proteome</keyword>
<dbReference type="AlphaFoldDB" id="A0A8J3CPU0"/>
<sequence>MQSFKTVSDIRIEAGGTAKLDAHVAGLSRNKKIAIITDKGVRSLGLMDAGVAALRDAGYEVMIFDDVVADPPEDVVIAGAETVKQFGAGLVIGFGGGSPMDTAKVIAFLADNDVTLPQIYGVDVAQGSRLPLVLIPTTSGTGSEVTNVAIITTGEGSKNAVVSDPLYADRVLLDASLTLGLPAHITAATGIDAMVHAIEAYTSVHRKNPISDAMGLSALRKLTRAIGRAVNTPDDVDARNDMLIGAMLAGQAFSNAPVGAVHGLAYPLGGFFHVPHGLSNSLVMVEVMKFNAQEDRAKRWYGEIASDLGVGQTPAALIDEILRLQDETKVQRRLRDVNITSNDIPMMADDAILKDRVLRNNPREMTHADIVKIYETIA</sequence>
<dbReference type="PANTHER" id="PTHR11496">
    <property type="entry name" value="ALCOHOL DEHYDROGENASE"/>
    <property type="match status" value="1"/>
</dbReference>
<dbReference type="SUPFAM" id="SSF56796">
    <property type="entry name" value="Dehydroquinate synthase-like"/>
    <property type="match status" value="1"/>
</dbReference>
<protein>
    <recommendedName>
        <fullName evidence="7">Alcohol dehydrogenase 2</fullName>
    </recommendedName>
    <alternativeName>
        <fullName evidence="8">Alcohol dehydrogenase II</fullName>
    </alternativeName>
</protein>
<dbReference type="Proteomes" id="UP000634004">
    <property type="component" value="Unassembled WGS sequence"/>
</dbReference>
<evidence type="ECO:0000313" key="12">
    <source>
        <dbReference type="Proteomes" id="UP000634004"/>
    </source>
</evidence>
<evidence type="ECO:0000259" key="9">
    <source>
        <dbReference type="Pfam" id="PF00465"/>
    </source>
</evidence>
<dbReference type="FunFam" id="1.20.1090.10:FF:000001">
    <property type="entry name" value="Aldehyde-alcohol dehydrogenase"/>
    <property type="match status" value="1"/>
</dbReference>
<dbReference type="EMBL" id="BMZH01000004">
    <property type="protein sequence ID" value="GHA92078.1"/>
    <property type="molecule type" value="Genomic_DNA"/>
</dbReference>
<comment type="cofactor">
    <cofactor evidence="1">
        <name>Fe cation</name>
        <dbReference type="ChEBI" id="CHEBI:24875"/>
    </cofactor>
</comment>
<evidence type="ECO:0000256" key="7">
    <source>
        <dbReference type="ARBA" id="ARBA00074848"/>
    </source>
</evidence>
<evidence type="ECO:0000256" key="6">
    <source>
        <dbReference type="ARBA" id="ARBA00049243"/>
    </source>
</evidence>
<comment type="similarity">
    <text evidence="2">Belongs to the iron-containing alcohol dehydrogenase family.</text>
</comment>
<evidence type="ECO:0000256" key="8">
    <source>
        <dbReference type="ARBA" id="ARBA00076680"/>
    </source>
</evidence>
<dbReference type="GO" id="GO:0004022">
    <property type="term" value="F:alcohol dehydrogenase (NAD+) activity"/>
    <property type="evidence" value="ECO:0007669"/>
    <property type="project" value="UniProtKB-EC"/>
</dbReference>
<reference evidence="11" key="1">
    <citation type="journal article" date="2014" name="Int. J. Syst. Evol. Microbiol.">
        <title>Complete genome sequence of Corynebacterium casei LMG S-19264T (=DSM 44701T), isolated from a smear-ripened cheese.</title>
        <authorList>
            <consortium name="US DOE Joint Genome Institute (JGI-PGF)"/>
            <person name="Walter F."/>
            <person name="Albersmeier A."/>
            <person name="Kalinowski J."/>
            <person name="Ruckert C."/>
        </authorList>
    </citation>
    <scope>NUCLEOTIDE SEQUENCE</scope>
    <source>
        <strain evidence="11">KCTC 32513</strain>
    </source>
</reference>
<dbReference type="PROSITE" id="PS00913">
    <property type="entry name" value="ADH_IRON_1"/>
    <property type="match status" value="1"/>
</dbReference>
<dbReference type="CDD" id="cd08193">
    <property type="entry name" value="HVD"/>
    <property type="match status" value="1"/>
</dbReference>
<evidence type="ECO:0000256" key="5">
    <source>
        <dbReference type="ARBA" id="ARBA00049164"/>
    </source>
</evidence>
<comment type="caution">
    <text evidence="11">The sequence shown here is derived from an EMBL/GenBank/DDBJ whole genome shotgun (WGS) entry which is preliminary data.</text>
</comment>
<dbReference type="InterPro" id="IPR039697">
    <property type="entry name" value="Alcohol_dehydrogenase_Fe"/>
</dbReference>
<evidence type="ECO:0000313" key="11">
    <source>
        <dbReference type="EMBL" id="GHA92078.1"/>
    </source>
</evidence>
<dbReference type="InterPro" id="IPR018211">
    <property type="entry name" value="ADH_Fe_CS"/>
</dbReference>
<proteinExistence type="inferred from homology"/>
<evidence type="ECO:0000259" key="10">
    <source>
        <dbReference type="Pfam" id="PF25137"/>
    </source>
</evidence>
<evidence type="ECO:0000256" key="4">
    <source>
        <dbReference type="ARBA" id="ARBA00023027"/>
    </source>
</evidence>
<dbReference type="InterPro" id="IPR001670">
    <property type="entry name" value="ADH_Fe/GldA"/>
</dbReference>
<dbReference type="Gene3D" id="1.20.1090.10">
    <property type="entry name" value="Dehydroquinate synthase-like - alpha domain"/>
    <property type="match status" value="1"/>
</dbReference>
<dbReference type="Pfam" id="PF00465">
    <property type="entry name" value="Fe-ADH"/>
    <property type="match status" value="1"/>
</dbReference>
<comment type="catalytic activity">
    <reaction evidence="6">
        <text>a primary alcohol + NAD(+) = an aldehyde + NADH + H(+)</text>
        <dbReference type="Rhea" id="RHEA:10736"/>
        <dbReference type="ChEBI" id="CHEBI:15378"/>
        <dbReference type="ChEBI" id="CHEBI:15734"/>
        <dbReference type="ChEBI" id="CHEBI:17478"/>
        <dbReference type="ChEBI" id="CHEBI:57540"/>
        <dbReference type="ChEBI" id="CHEBI:57945"/>
        <dbReference type="EC" id="1.1.1.1"/>
    </reaction>
</comment>
<comment type="catalytic activity">
    <reaction evidence="5">
        <text>a secondary alcohol + NAD(+) = a ketone + NADH + H(+)</text>
        <dbReference type="Rhea" id="RHEA:10740"/>
        <dbReference type="ChEBI" id="CHEBI:15378"/>
        <dbReference type="ChEBI" id="CHEBI:17087"/>
        <dbReference type="ChEBI" id="CHEBI:35681"/>
        <dbReference type="ChEBI" id="CHEBI:57540"/>
        <dbReference type="ChEBI" id="CHEBI:57945"/>
        <dbReference type="EC" id="1.1.1.1"/>
    </reaction>
</comment>
<feature type="domain" description="Fe-containing alcohol dehydrogenase-like C-terminal" evidence="10">
    <location>
        <begin position="186"/>
        <end position="376"/>
    </location>
</feature>
<reference evidence="11" key="2">
    <citation type="submission" date="2020-09" db="EMBL/GenBank/DDBJ databases">
        <authorList>
            <person name="Sun Q."/>
            <person name="Kim S."/>
        </authorList>
    </citation>
    <scope>NUCLEOTIDE SEQUENCE</scope>
    <source>
        <strain evidence="11">KCTC 32513</strain>
    </source>
</reference>